<name>A0A1I3REA6_9HYPH</name>
<keyword evidence="1" id="KW-0436">Ligase</keyword>
<dbReference type="SUPFAM" id="SSF56801">
    <property type="entry name" value="Acetyl-CoA synthetase-like"/>
    <property type="match status" value="1"/>
</dbReference>
<reference evidence="7" key="1">
    <citation type="submission" date="2016-10" db="EMBL/GenBank/DDBJ databases">
        <authorList>
            <person name="Varghese N."/>
            <person name="Submissions S."/>
        </authorList>
    </citation>
    <scope>NUCLEOTIDE SEQUENCE [LARGE SCALE GENOMIC DNA]</scope>
    <source>
        <strain evidence="7">DSM 21857</strain>
    </source>
</reference>
<keyword evidence="3" id="KW-0443">Lipid metabolism</keyword>
<dbReference type="GO" id="GO:0004467">
    <property type="term" value="F:long-chain fatty acid-CoA ligase activity"/>
    <property type="evidence" value="ECO:0007669"/>
    <property type="project" value="UniProtKB-EC"/>
</dbReference>
<dbReference type="STRING" id="1121003.SAMN03080618_03010"/>
<evidence type="ECO:0000256" key="2">
    <source>
        <dbReference type="ARBA" id="ARBA00022832"/>
    </source>
</evidence>
<dbReference type="PANTHER" id="PTHR43272">
    <property type="entry name" value="LONG-CHAIN-FATTY-ACID--COA LIGASE"/>
    <property type="match status" value="1"/>
</dbReference>
<dbReference type="PANTHER" id="PTHR43272:SF32">
    <property type="entry name" value="AMP-DEPENDENT SYNTHETASE_LIGASE DOMAIN-CONTAINING PROTEIN"/>
    <property type="match status" value="1"/>
</dbReference>
<evidence type="ECO:0000259" key="5">
    <source>
        <dbReference type="Pfam" id="PF00501"/>
    </source>
</evidence>
<keyword evidence="7" id="KW-1185">Reference proteome</keyword>
<dbReference type="Pfam" id="PF23562">
    <property type="entry name" value="AMP-binding_C_3"/>
    <property type="match status" value="1"/>
</dbReference>
<proteinExistence type="predicted"/>
<gene>
    <name evidence="6" type="ORF">SAMN03080618_03010</name>
</gene>
<protein>
    <submittedName>
        <fullName evidence="6">Long-chain acyl-CoA synthetase</fullName>
    </submittedName>
</protein>
<evidence type="ECO:0000256" key="3">
    <source>
        <dbReference type="ARBA" id="ARBA00023098"/>
    </source>
</evidence>
<evidence type="ECO:0000256" key="4">
    <source>
        <dbReference type="ARBA" id="ARBA00024484"/>
    </source>
</evidence>
<dbReference type="EMBL" id="FORF01000019">
    <property type="protein sequence ID" value="SFJ44903.1"/>
    <property type="molecule type" value="Genomic_DNA"/>
</dbReference>
<dbReference type="OrthoDB" id="9803968at2"/>
<sequence length="602" mass="66687">MTVPVFPDLTLPQMLREHAARTPDRTAVRQKDFGIWNPVSWQDYFTRAAAVGHGYRAIGLGEGGHVAVLSENRVEWVLAQLGAGLVGAVTIGVYPTSPAPEVAYVLEHSDTEVIVCEDQEQVDKVMEVRAQLPMLRRIIVVETKGMRAYPDDLVMSFAALEEAGTAHRAQHRDLVEETLAGQSLSDMALMIYTSGSTGKPKGAILSYGNIRAQAIAIVEMLGLNEHSTHLSYLPLCHVAEQMTTLMAPIYLGSQINFGESIRTVQEDLREVAPSMFLGVPRIWEKLHSSIHIRMMETGGPRRRLFEWAYRSCEPFAETPSHKRTAGQKLRFALAYLLVFRAVQNYIGLRRTQVAMTGAAPIPPRIVRFFRTIGVPLVEVYGATETSGVALGQKLVRLDPGSVGEPVVNVEAKVGDDGELILRGDTVFKGYYKNDEATASTLRDGWLHTGDVVTVSDGQFRIVDRLKDIMITAGGKNLSPSEIENTIKGSPYVKECIVIGEARKYVSALIQIDYETVGTWAEENRIAYTNFRNLAENPATRALIEREIAEANAQLAQVSHIRRFHLLTKELDHDDDEVTATMKVRRSNIEKKYASEIAGLYAA</sequence>
<dbReference type="RefSeq" id="WP_091523969.1">
    <property type="nucleotide sequence ID" value="NZ_FORF01000019.1"/>
</dbReference>
<dbReference type="PROSITE" id="PS00455">
    <property type="entry name" value="AMP_BINDING"/>
    <property type="match status" value="1"/>
</dbReference>
<evidence type="ECO:0000256" key="1">
    <source>
        <dbReference type="ARBA" id="ARBA00022598"/>
    </source>
</evidence>
<dbReference type="InterPro" id="IPR042099">
    <property type="entry name" value="ANL_N_sf"/>
</dbReference>
<dbReference type="AlphaFoldDB" id="A0A1I3REA6"/>
<dbReference type="InterPro" id="IPR000873">
    <property type="entry name" value="AMP-dep_synth/lig_dom"/>
</dbReference>
<evidence type="ECO:0000313" key="6">
    <source>
        <dbReference type="EMBL" id="SFJ44903.1"/>
    </source>
</evidence>
<dbReference type="Gene3D" id="3.30.300.30">
    <property type="match status" value="1"/>
</dbReference>
<feature type="domain" description="AMP-dependent synthetase/ligase" evidence="5">
    <location>
        <begin position="15"/>
        <end position="431"/>
    </location>
</feature>
<organism evidence="6 7">
    <name type="scientific">Aquamicrobium aerolatum DSM 21857</name>
    <dbReference type="NCBI Taxonomy" id="1121003"/>
    <lineage>
        <taxon>Bacteria</taxon>
        <taxon>Pseudomonadati</taxon>
        <taxon>Pseudomonadota</taxon>
        <taxon>Alphaproteobacteria</taxon>
        <taxon>Hyphomicrobiales</taxon>
        <taxon>Phyllobacteriaceae</taxon>
        <taxon>Aerobium</taxon>
    </lineage>
</organism>
<dbReference type="GO" id="GO:0016020">
    <property type="term" value="C:membrane"/>
    <property type="evidence" value="ECO:0007669"/>
    <property type="project" value="TreeGrafter"/>
</dbReference>
<dbReference type="Gene3D" id="3.40.50.12780">
    <property type="entry name" value="N-terminal domain of ligase-like"/>
    <property type="match status" value="1"/>
</dbReference>
<dbReference type="InterPro" id="IPR045851">
    <property type="entry name" value="AMP-bd_C_sf"/>
</dbReference>
<evidence type="ECO:0000313" key="7">
    <source>
        <dbReference type="Proteomes" id="UP000242763"/>
    </source>
</evidence>
<dbReference type="InterPro" id="IPR020845">
    <property type="entry name" value="AMP-binding_CS"/>
</dbReference>
<keyword evidence="2" id="KW-0276">Fatty acid metabolism</keyword>
<dbReference type="Pfam" id="PF00501">
    <property type="entry name" value="AMP-binding"/>
    <property type="match status" value="1"/>
</dbReference>
<comment type="catalytic activity">
    <reaction evidence="4">
        <text>a long-chain fatty acid + ATP + CoA = a long-chain fatty acyl-CoA + AMP + diphosphate</text>
        <dbReference type="Rhea" id="RHEA:15421"/>
        <dbReference type="ChEBI" id="CHEBI:30616"/>
        <dbReference type="ChEBI" id="CHEBI:33019"/>
        <dbReference type="ChEBI" id="CHEBI:57287"/>
        <dbReference type="ChEBI" id="CHEBI:57560"/>
        <dbReference type="ChEBI" id="CHEBI:83139"/>
        <dbReference type="ChEBI" id="CHEBI:456215"/>
        <dbReference type="EC" id="6.2.1.3"/>
    </reaction>
    <physiologicalReaction direction="left-to-right" evidence="4">
        <dbReference type="Rhea" id="RHEA:15422"/>
    </physiologicalReaction>
</comment>
<dbReference type="Proteomes" id="UP000242763">
    <property type="component" value="Unassembled WGS sequence"/>
</dbReference>
<accession>A0A1I3REA6</accession>